<dbReference type="AlphaFoldDB" id="A0A9D4G8C1"/>
<evidence type="ECO:0000313" key="1">
    <source>
        <dbReference type="EMBL" id="KAH3812373.1"/>
    </source>
</evidence>
<reference evidence="2" key="1">
    <citation type="journal article" date="2019" name="bioRxiv">
        <title>The Genome of the Zebra Mussel, Dreissena polymorpha: A Resource for Invasive Species Research.</title>
        <authorList>
            <person name="McCartney M.A."/>
            <person name="Auch B."/>
            <person name="Kono T."/>
            <person name="Mallez S."/>
            <person name="Zhang Y."/>
            <person name="Obille A."/>
            <person name="Becker A."/>
            <person name="Abrahante J.E."/>
            <person name="Garbe J."/>
            <person name="Badalamenti J.P."/>
            <person name="Herman A."/>
            <person name="Mangelson H."/>
            <person name="Liachko I."/>
            <person name="Sullivan S."/>
            <person name="Sone E.D."/>
            <person name="Koren S."/>
            <person name="Silverstein K.A.T."/>
            <person name="Beckman K.B."/>
            <person name="Gohl D.M."/>
        </authorList>
    </citation>
    <scope>NUCLEOTIDE SEQUENCE</scope>
    <source>
        <strain evidence="2">Duluth1</strain>
        <tissue evidence="2">Whole animal</tissue>
    </source>
</reference>
<gene>
    <name evidence="1" type="ORF">DPMN_140803</name>
    <name evidence="2" type="ORF">DPMN_140824</name>
</gene>
<dbReference type="EMBL" id="JAIWYP010000006">
    <property type="protein sequence ID" value="KAH3812394.1"/>
    <property type="molecule type" value="Genomic_DNA"/>
</dbReference>
<proteinExistence type="predicted"/>
<dbReference type="EMBL" id="JAIWYP010000006">
    <property type="protein sequence ID" value="KAH3812373.1"/>
    <property type="molecule type" value="Genomic_DNA"/>
</dbReference>
<comment type="caution">
    <text evidence="2">The sequence shown here is derived from an EMBL/GenBank/DDBJ whole genome shotgun (WGS) entry which is preliminary data.</text>
</comment>
<evidence type="ECO:0000313" key="3">
    <source>
        <dbReference type="Proteomes" id="UP000828390"/>
    </source>
</evidence>
<sequence>MIGSGKYTQSGIQQLDIPEHMREYVTVPGLISACESVSAAEMEVDKFLELEDKQGVVTRQNAGLQ</sequence>
<evidence type="ECO:0000313" key="2">
    <source>
        <dbReference type="EMBL" id="KAH3812394.1"/>
    </source>
</evidence>
<reference evidence="2" key="2">
    <citation type="submission" date="2020-11" db="EMBL/GenBank/DDBJ databases">
        <authorList>
            <person name="McCartney M.A."/>
            <person name="Auch B."/>
            <person name="Kono T."/>
            <person name="Mallez S."/>
            <person name="Becker A."/>
            <person name="Gohl D.M."/>
            <person name="Silverstein K.A.T."/>
            <person name="Koren S."/>
            <person name="Bechman K.B."/>
            <person name="Herman A."/>
            <person name="Abrahante J.E."/>
            <person name="Garbe J."/>
        </authorList>
    </citation>
    <scope>NUCLEOTIDE SEQUENCE</scope>
    <source>
        <strain evidence="2">Duluth1</strain>
        <tissue evidence="2">Whole animal</tissue>
    </source>
</reference>
<dbReference type="Proteomes" id="UP000828390">
    <property type="component" value="Unassembled WGS sequence"/>
</dbReference>
<protein>
    <submittedName>
        <fullName evidence="2">Uncharacterized protein</fullName>
    </submittedName>
</protein>
<keyword evidence="3" id="KW-1185">Reference proteome</keyword>
<organism evidence="2 3">
    <name type="scientific">Dreissena polymorpha</name>
    <name type="common">Zebra mussel</name>
    <name type="synonym">Mytilus polymorpha</name>
    <dbReference type="NCBI Taxonomy" id="45954"/>
    <lineage>
        <taxon>Eukaryota</taxon>
        <taxon>Metazoa</taxon>
        <taxon>Spiralia</taxon>
        <taxon>Lophotrochozoa</taxon>
        <taxon>Mollusca</taxon>
        <taxon>Bivalvia</taxon>
        <taxon>Autobranchia</taxon>
        <taxon>Heteroconchia</taxon>
        <taxon>Euheterodonta</taxon>
        <taxon>Imparidentia</taxon>
        <taxon>Neoheterodontei</taxon>
        <taxon>Myida</taxon>
        <taxon>Dreissenoidea</taxon>
        <taxon>Dreissenidae</taxon>
        <taxon>Dreissena</taxon>
    </lineage>
</organism>
<accession>A0A9D4G8C1</accession>
<name>A0A9D4G8C1_DREPO</name>
<dbReference type="PROSITE" id="PS51257">
    <property type="entry name" value="PROKAR_LIPOPROTEIN"/>
    <property type="match status" value="1"/>
</dbReference>